<keyword evidence="7" id="KW-0508">mRNA splicing</keyword>
<dbReference type="GO" id="GO:0003723">
    <property type="term" value="F:RNA binding"/>
    <property type="evidence" value="ECO:0007669"/>
    <property type="project" value="UniProtKB-UniRule"/>
</dbReference>
<dbReference type="GO" id="GO:0030532">
    <property type="term" value="C:small nuclear ribonucleoprotein complex"/>
    <property type="evidence" value="ECO:0007669"/>
    <property type="project" value="UniProtKB-ARBA"/>
</dbReference>
<organism evidence="13 14">
    <name type="scientific">Lipomyces tetrasporus</name>
    <dbReference type="NCBI Taxonomy" id="54092"/>
    <lineage>
        <taxon>Eukaryota</taxon>
        <taxon>Fungi</taxon>
        <taxon>Dikarya</taxon>
        <taxon>Ascomycota</taxon>
        <taxon>Saccharomycotina</taxon>
        <taxon>Lipomycetes</taxon>
        <taxon>Lipomycetales</taxon>
        <taxon>Lipomycetaceae</taxon>
        <taxon>Lipomyces</taxon>
    </lineage>
</organism>
<evidence type="ECO:0000256" key="1">
    <source>
        <dbReference type="ARBA" id="ARBA00004123"/>
    </source>
</evidence>
<dbReference type="FunFam" id="3.30.70.330:FF:000039">
    <property type="entry name" value="U1 small nuclear ribonucleoprotein A"/>
    <property type="match status" value="1"/>
</dbReference>
<evidence type="ECO:0000256" key="4">
    <source>
        <dbReference type="ARBA" id="ARBA00022728"/>
    </source>
</evidence>
<dbReference type="FunFam" id="3.30.70.330:FF:000029">
    <property type="entry name" value="U2 small nuclear ribonucleoprotein B"/>
    <property type="match status" value="1"/>
</dbReference>
<comment type="caution">
    <text evidence="13">The sequence shown here is derived from an EMBL/GenBank/DDBJ whole genome shotgun (WGS) entry which is preliminary data.</text>
</comment>
<dbReference type="CDD" id="cd12247">
    <property type="entry name" value="RRM2_U1A_like"/>
    <property type="match status" value="1"/>
</dbReference>
<dbReference type="InterPro" id="IPR012677">
    <property type="entry name" value="Nucleotide-bd_a/b_plait_sf"/>
</dbReference>
<dbReference type="GO" id="GO:0005681">
    <property type="term" value="C:spliceosomal complex"/>
    <property type="evidence" value="ECO:0007669"/>
    <property type="project" value="UniProtKB-KW"/>
</dbReference>
<keyword evidence="6 10" id="KW-0694">RNA-binding</keyword>
<dbReference type="PANTHER" id="PTHR10501">
    <property type="entry name" value="U1 SMALL NUCLEAR RIBONUCLEOPROTEIN A/U2 SMALL NUCLEAR RIBONUCLEOPROTEIN B"/>
    <property type="match status" value="1"/>
</dbReference>
<dbReference type="AlphaFoldDB" id="A0AAD7VRD6"/>
<evidence type="ECO:0000256" key="7">
    <source>
        <dbReference type="ARBA" id="ARBA00023187"/>
    </source>
</evidence>
<protein>
    <recommendedName>
        <fullName evidence="12">RRM domain-containing protein</fullName>
    </recommendedName>
</protein>
<dbReference type="Pfam" id="PF00076">
    <property type="entry name" value="RRM_1"/>
    <property type="match status" value="2"/>
</dbReference>
<keyword evidence="3" id="KW-0507">mRNA processing</keyword>
<feature type="region of interest" description="Disordered" evidence="11">
    <location>
        <begin position="128"/>
        <end position="156"/>
    </location>
</feature>
<keyword evidence="8" id="KW-0539">Nucleus</keyword>
<dbReference type="SMART" id="SM00360">
    <property type="entry name" value="RRM"/>
    <property type="match status" value="2"/>
</dbReference>
<dbReference type="RefSeq" id="XP_056042518.1">
    <property type="nucleotide sequence ID" value="XM_056189355.1"/>
</dbReference>
<evidence type="ECO:0000256" key="6">
    <source>
        <dbReference type="ARBA" id="ARBA00022884"/>
    </source>
</evidence>
<dbReference type="CDD" id="cd12246">
    <property type="entry name" value="RRM1_U1A_like"/>
    <property type="match status" value="1"/>
</dbReference>
<dbReference type="EMBL" id="JARPMG010000007">
    <property type="protein sequence ID" value="KAJ8099068.1"/>
    <property type="molecule type" value="Genomic_DNA"/>
</dbReference>
<dbReference type="PROSITE" id="PS50102">
    <property type="entry name" value="RRM"/>
    <property type="match status" value="2"/>
</dbReference>
<dbReference type="Gene3D" id="3.30.70.330">
    <property type="match status" value="2"/>
</dbReference>
<keyword evidence="5" id="KW-0677">Repeat</keyword>
<evidence type="ECO:0000256" key="2">
    <source>
        <dbReference type="ARBA" id="ARBA00007243"/>
    </source>
</evidence>
<evidence type="ECO:0000313" key="14">
    <source>
        <dbReference type="Proteomes" id="UP001217417"/>
    </source>
</evidence>
<evidence type="ECO:0000256" key="11">
    <source>
        <dbReference type="SAM" id="MobiDB-lite"/>
    </source>
</evidence>
<proteinExistence type="inferred from homology"/>
<evidence type="ECO:0000256" key="8">
    <source>
        <dbReference type="ARBA" id="ARBA00023242"/>
    </source>
</evidence>
<feature type="domain" description="RRM" evidence="12">
    <location>
        <begin position="18"/>
        <end position="97"/>
    </location>
</feature>
<comment type="subcellular location">
    <subcellularLocation>
        <location evidence="1">Nucleus</location>
    </subcellularLocation>
</comment>
<dbReference type="GeneID" id="80884521"/>
<evidence type="ECO:0000256" key="5">
    <source>
        <dbReference type="ARBA" id="ARBA00022737"/>
    </source>
</evidence>
<dbReference type="Proteomes" id="UP001217417">
    <property type="component" value="Unassembled WGS sequence"/>
</dbReference>
<dbReference type="SUPFAM" id="SSF54928">
    <property type="entry name" value="RNA-binding domain, RBD"/>
    <property type="match status" value="1"/>
</dbReference>
<dbReference type="InterPro" id="IPR000504">
    <property type="entry name" value="RRM_dom"/>
</dbReference>
<evidence type="ECO:0000259" key="12">
    <source>
        <dbReference type="PROSITE" id="PS50102"/>
    </source>
</evidence>
<dbReference type="InterPro" id="IPR035979">
    <property type="entry name" value="RBD_domain_sf"/>
</dbReference>
<sequence length="236" mass="26341">MTDLEHNTPDSEDRKPSETLYIRNLDESIKIPLLKESLDAVFSPYGDILDIVAHGNIRMRGQAFVVFDDTEAAATALEEVQGFELFDKPMVIQFAKSKSDAIVKKEGEEVFQEHKKFRLEAKERRKAEEEAAAKKRKRAGGAIAGRPAKRVAGPPDELLPPNKILFLQNLPDDITADSLTETFEKFPGFFEVRLVPGRKGIGFVEYEADENAVVAKEGTVGITFGDKKSKITFARK</sequence>
<evidence type="ECO:0000256" key="9">
    <source>
        <dbReference type="ARBA" id="ARBA00023274"/>
    </source>
</evidence>
<evidence type="ECO:0000256" key="10">
    <source>
        <dbReference type="PROSITE-ProRule" id="PRU00176"/>
    </source>
</evidence>
<evidence type="ECO:0000256" key="3">
    <source>
        <dbReference type="ARBA" id="ARBA00022664"/>
    </source>
</evidence>
<gene>
    <name evidence="13" type="ORF">POJ06DRAFT_269135</name>
</gene>
<feature type="domain" description="RRM" evidence="12">
    <location>
        <begin position="163"/>
        <end position="236"/>
    </location>
</feature>
<keyword evidence="14" id="KW-1185">Reference proteome</keyword>
<name>A0AAD7VRD6_9ASCO</name>
<reference evidence="13" key="1">
    <citation type="submission" date="2023-03" db="EMBL/GenBank/DDBJ databases">
        <title>Near-Complete genome sequence of Lipomyces tetrasporous NRRL Y-64009, an oleaginous yeast capable of growing on lignocellulosic hydrolysates.</title>
        <authorList>
            <consortium name="Lawrence Berkeley National Laboratory"/>
            <person name="Jagtap S.S."/>
            <person name="Liu J.-J."/>
            <person name="Walukiewicz H.E."/>
            <person name="Pangilinan J."/>
            <person name="Lipzen A."/>
            <person name="Ahrendt S."/>
            <person name="Koriabine M."/>
            <person name="Cobaugh K."/>
            <person name="Salamov A."/>
            <person name="Yoshinaga Y."/>
            <person name="Ng V."/>
            <person name="Daum C."/>
            <person name="Grigoriev I.V."/>
            <person name="Slininger P.J."/>
            <person name="Dien B.S."/>
            <person name="Jin Y.-S."/>
            <person name="Rao C.V."/>
        </authorList>
    </citation>
    <scope>NUCLEOTIDE SEQUENCE</scope>
    <source>
        <strain evidence="13">NRRL Y-64009</strain>
    </source>
</reference>
<dbReference type="GO" id="GO:0006397">
    <property type="term" value="P:mRNA processing"/>
    <property type="evidence" value="ECO:0007669"/>
    <property type="project" value="UniProtKB-KW"/>
</dbReference>
<dbReference type="GO" id="GO:0008380">
    <property type="term" value="P:RNA splicing"/>
    <property type="evidence" value="ECO:0007669"/>
    <property type="project" value="UniProtKB-KW"/>
</dbReference>
<accession>A0AAD7VRD6</accession>
<keyword evidence="9" id="KW-0687">Ribonucleoprotein</keyword>
<keyword evidence="4" id="KW-0747">Spliceosome</keyword>
<evidence type="ECO:0000313" key="13">
    <source>
        <dbReference type="EMBL" id="KAJ8099068.1"/>
    </source>
</evidence>
<comment type="similarity">
    <text evidence="2">Belongs to the RRM U1 A/B'' family.</text>
</comment>